<protein>
    <submittedName>
        <fullName evidence="2">Uncharacterized protein</fullName>
    </submittedName>
</protein>
<reference evidence="2" key="1">
    <citation type="submission" date="2022-11" db="UniProtKB">
        <authorList>
            <consortium name="WormBaseParasite"/>
        </authorList>
    </citation>
    <scope>IDENTIFICATION</scope>
</reference>
<dbReference type="WBParaSite" id="PS1159_v2.g11181.t1">
    <property type="protein sequence ID" value="PS1159_v2.g11181.t1"/>
    <property type="gene ID" value="PS1159_v2.g11181"/>
</dbReference>
<organism evidence="1 2">
    <name type="scientific">Panagrolaimus sp. PS1159</name>
    <dbReference type="NCBI Taxonomy" id="55785"/>
    <lineage>
        <taxon>Eukaryota</taxon>
        <taxon>Metazoa</taxon>
        <taxon>Ecdysozoa</taxon>
        <taxon>Nematoda</taxon>
        <taxon>Chromadorea</taxon>
        <taxon>Rhabditida</taxon>
        <taxon>Tylenchina</taxon>
        <taxon>Panagrolaimomorpha</taxon>
        <taxon>Panagrolaimoidea</taxon>
        <taxon>Panagrolaimidae</taxon>
        <taxon>Panagrolaimus</taxon>
    </lineage>
</organism>
<evidence type="ECO:0000313" key="2">
    <source>
        <dbReference type="WBParaSite" id="PS1159_v2.g11181.t1"/>
    </source>
</evidence>
<sequence length="80" mass="9016">MACESSSYESVFTDHSIEEYLTIPSFSSTELLTAEQMLSEEELVEVEETLSEDLQTAKEMTTSLNVNNKGLSTEEKQCRI</sequence>
<evidence type="ECO:0000313" key="1">
    <source>
        <dbReference type="Proteomes" id="UP000887580"/>
    </source>
</evidence>
<proteinExistence type="predicted"/>
<dbReference type="Proteomes" id="UP000887580">
    <property type="component" value="Unplaced"/>
</dbReference>
<name>A0AC35EVS8_9BILA</name>
<accession>A0AC35EVS8</accession>